<gene>
    <name evidence="2" type="ORF">ACFQ1E_03455</name>
</gene>
<organism evidence="2 3">
    <name type="scientific">Sphingomonas canadensis</name>
    <dbReference type="NCBI Taxonomy" id="1219257"/>
    <lineage>
        <taxon>Bacteria</taxon>
        <taxon>Pseudomonadati</taxon>
        <taxon>Pseudomonadota</taxon>
        <taxon>Alphaproteobacteria</taxon>
        <taxon>Sphingomonadales</taxon>
        <taxon>Sphingomonadaceae</taxon>
        <taxon>Sphingomonas</taxon>
    </lineage>
</organism>
<dbReference type="InterPro" id="IPR019734">
    <property type="entry name" value="TPR_rpt"/>
</dbReference>
<evidence type="ECO:0000313" key="2">
    <source>
        <dbReference type="EMBL" id="MFD0945388.1"/>
    </source>
</evidence>
<comment type="caution">
    <text evidence="2">The sequence shown here is derived from an EMBL/GenBank/DDBJ whole genome shotgun (WGS) entry which is preliminary data.</text>
</comment>
<feature type="repeat" description="TPR" evidence="1">
    <location>
        <begin position="88"/>
        <end position="121"/>
    </location>
</feature>
<dbReference type="Proteomes" id="UP001596977">
    <property type="component" value="Unassembled WGS sequence"/>
</dbReference>
<reference evidence="3" key="1">
    <citation type="journal article" date="2019" name="Int. J. Syst. Evol. Microbiol.">
        <title>The Global Catalogue of Microorganisms (GCM) 10K type strain sequencing project: providing services to taxonomists for standard genome sequencing and annotation.</title>
        <authorList>
            <consortium name="The Broad Institute Genomics Platform"/>
            <consortium name="The Broad Institute Genome Sequencing Center for Infectious Disease"/>
            <person name="Wu L."/>
            <person name="Ma J."/>
        </authorList>
    </citation>
    <scope>NUCLEOTIDE SEQUENCE [LARGE SCALE GENOMIC DNA]</scope>
    <source>
        <strain evidence="3">CCUG 62982</strain>
    </source>
</reference>
<accession>A0ABW3H1Q9</accession>
<evidence type="ECO:0000313" key="3">
    <source>
        <dbReference type="Proteomes" id="UP001596977"/>
    </source>
</evidence>
<keyword evidence="3" id="KW-1185">Reference proteome</keyword>
<dbReference type="EMBL" id="JBHTJG010000001">
    <property type="protein sequence ID" value="MFD0945388.1"/>
    <property type="molecule type" value="Genomic_DNA"/>
</dbReference>
<keyword evidence="1" id="KW-0802">TPR repeat</keyword>
<dbReference type="RefSeq" id="WP_264942371.1">
    <property type="nucleotide sequence ID" value="NZ_JAPDRA010000001.1"/>
</dbReference>
<dbReference type="PROSITE" id="PS50005">
    <property type="entry name" value="TPR"/>
    <property type="match status" value="1"/>
</dbReference>
<protein>
    <submittedName>
        <fullName evidence="2">Tetratricopeptide repeat protein</fullName>
    </submittedName>
</protein>
<name>A0ABW3H1Q9_9SPHN</name>
<evidence type="ECO:0000256" key="1">
    <source>
        <dbReference type="PROSITE-ProRule" id="PRU00339"/>
    </source>
</evidence>
<sequence length="139" mass="14096">MMLWLGWLGREARVPPAPAAPSGDWPGGGGGGAGDGGRLFAIAMGRGPAGRSRAARRSAAADLVLAGAFARGREAWLAIARDYPGDLADALGHIGASYHLERDYPLALEYYRSAIRVGADPAALAAMIAGASKGLAALG</sequence>
<proteinExistence type="predicted"/>